<dbReference type="Proteomes" id="UP000291116">
    <property type="component" value="Unassembled WGS sequence"/>
</dbReference>
<dbReference type="AlphaFoldDB" id="A0A448YXN5"/>
<proteinExistence type="predicted"/>
<keyword evidence="2" id="KW-1185">Reference proteome</keyword>
<sequence length="103" mass="11810">MQDVRAHDRFENVQFKVPLSSTDGYRDMISHYLRANHGNRFALCWVHLSGHDRASWFVRGQRQLSESTSWSAAKKAKIVCDLVQTTGNCIQHTGDLDDRIMSC</sequence>
<organism evidence="1 2">
    <name type="scientific">Pseudo-nitzschia multistriata</name>
    <dbReference type="NCBI Taxonomy" id="183589"/>
    <lineage>
        <taxon>Eukaryota</taxon>
        <taxon>Sar</taxon>
        <taxon>Stramenopiles</taxon>
        <taxon>Ochrophyta</taxon>
        <taxon>Bacillariophyta</taxon>
        <taxon>Bacillariophyceae</taxon>
        <taxon>Bacillariophycidae</taxon>
        <taxon>Bacillariales</taxon>
        <taxon>Bacillariaceae</taxon>
        <taxon>Pseudo-nitzschia</taxon>
    </lineage>
</organism>
<evidence type="ECO:0000313" key="1">
    <source>
        <dbReference type="EMBL" id="VEU34515.1"/>
    </source>
</evidence>
<protein>
    <submittedName>
        <fullName evidence="1">Uncharacterized protein</fullName>
    </submittedName>
</protein>
<dbReference type="EMBL" id="CAACVS010000031">
    <property type="protein sequence ID" value="VEU34515.1"/>
    <property type="molecule type" value="Genomic_DNA"/>
</dbReference>
<gene>
    <name evidence="1" type="ORF">PSNMU_V1.4_AUG-EV-PASAV3_0012250</name>
</gene>
<name>A0A448YXN5_9STRA</name>
<evidence type="ECO:0000313" key="2">
    <source>
        <dbReference type="Proteomes" id="UP000291116"/>
    </source>
</evidence>
<reference evidence="1 2" key="1">
    <citation type="submission" date="2019-01" db="EMBL/GenBank/DDBJ databases">
        <authorList>
            <person name="Ferrante I. M."/>
        </authorList>
    </citation>
    <scope>NUCLEOTIDE SEQUENCE [LARGE SCALE GENOMIC DNA]</scope>
    <source>
        <strain evidence="1 2">B856</strain>
    </source>
</reference>
<accession>A0A448YXN5</accession>